<evidence type="ECO:0000313" key="2">
    <source>
        <dbReference type="Proteomes" id="UP000002384"/>
    </source>
</evidence>
<dbReference type="InterPro" id="IPR005560">
    <property type="entry name" value="Csp_YhjQ"/>
</dbReference>
<reference evidence="2" key="1">
    <citation type="journal article" date="2011" name="MBio">
        <title>Novel metabolic attributes of the genus Cyanothece, comprising a group of unicellular nitrogen-fixing Cyanobacteria.</title>
        <authorList>
            <person name="Bandyopadhyay A."/>
            <person name="Elvitigala T."/>
            <person name="Welsh E."/>
            <person name="Stockel J."/>
            <person name="Liberton M."/>
            <person name="Min H."/>
            <person name="Sherman L.A."/>
            <person name="Pakrasi H.B."/>
        </authorList>
    </citation>
    <scope>NUCLEOTIDE SEQUENCE [LARGE SCALE GENOMIC DNA]</scope>
    <source>
        <strain evidence="2">PCC 7424</strain>
    </source>
</reference>
<dbReference type="OrthoDB" id="5396211at2"/>
<dbReference type="eggNOG" id="ENOG5030Q5N">
    <property type="taxonomic scope" value="Bacteria"/>
</dbReference>
<dbReference type="HOGENOM" id="CLU_142273_1_0_3"/>
<organism evidence="1 2">
    <name type="scientific">Gloeothece citriformis (strain PCC 7424)</name>
    <name type="common">Cyanothece sp. (strain PCC 7424)</name>
    <dbReference type="NCBI Taxonomy" id="65393"/>
    <lineage>
        <taxon>Bacteria</taxon>
        <taxon>Bacillati</taxon>
        <taxon>Cyanobacteriota</taxon>
        <taxon>Cyanophyceae</taxon>
        <taxon>Oscillatoriophycideae</taxon>
        <taxon>Chroococcales</taxon>
        <taxon>Aphanothecaceae</taxon>
        <taxon>Gloeothece</taxon>
        <taxon>Gloeothece citriformis</taxon>
    </lineage>
</organism>
<name>B7K9G9_GLOC7</name>
<dbReference type="RefSeq" id="WP_012597602.1">
    <property type="nucleotide sequence ID" value="NC_011729.1"/>
</dbReference>
<dbReference type="PANTHER" id="PTHR37310:SF1">
    <property type="entry name" value="CYTOPLASMIC PROTEIN"/>
    <property type="match status" value="1"/>
</dbReference>
<sequence length="112" mass="12390">MPAQQHESILDAAILCAKECEHCADACLDENNNMAECIRLCRDCSQMCWVSAGYISRGSRFIPQIVRSCIEICQACASECEKHDDDHCQKCAQTCRQAAEEYQKVANVAGVA</sequence>
<dbReference type="Proteomes" id="UP000002384">
    <property type="component" value="Chromosome"/>
</dbReference>
<dbReference type="AlphaFoldDB" id="B7K9G9"/>
<dbReference type="InterPro" id="IPR044543">
    <property type="entry name" value="YHJQ-like"/>
</dbReference>
<dbReference type="CDD" id="cd08026">
    <property type="entry name" value="DUF326"/>
    <property type="match status" value="1"/>
</dbReference>
<protein>
    <recommendedName>
        <fullName evidence="3">Ferredoxin</fullName>
    </recommendedName>
</protein>
<dbReference type="Gene3D" id="1.20.1270.360">
    <property type="match status" value="1"/>
</dbReference>
<dbReference type="PANTHER" id="PTHR37310">
    <property type="entry name" value="CYTOPLASMIC PROTEIN-RELATED"/>
    <property type="match status" value="1"/>
</dbReference>
<keyword evidence="2" id="KW-1185">Reference proteome</keyword>
<dbReference type="KEGG" id="cyc:PCC7424_0182"/>
<evidence type="ECO:0000313" key="1">
    <source>
        <dbReference type="EMBL" id="ACK68652.1"/>
    </source>
</evidence>
<accession>B7K9G9</accession>
<dbReference type="Pfam" id="PF03860">
    <property type="entry name" value="Csp"/>
    <property type="match status" value="1"/>
</dbReference>
<dbReference type="EMBL" id="CP001291">
    <property type="protein sequence ID" value="ACK68652.1"/>
    <property type="molecule type" value="Genomic_DNA"/>
</dbReference>
<gene>
    <name evidence="1" type="ordered locus">PCC7424_0182</name>
</gene>
<evidence type="ECO:0008006" key="3">
    <source>
        <dbReference type="Google" id="ProtNLM"/>
    </source>
</evidence>
<proteinExistence type="predicted"/>
<dbReference type="STRING" id="65393.PCC7424_0182"/>